<dbReference type="EMBL" id="OZ020105">
    <property type="protein sequence ID" value="CAK9257321.1"/>
    <property type="molecule type" value="Genomic_DNA"/>
</dbReference>
<feature type="region of interest" description="Disordered" evidence="1">
    <location>
        <begin position="1"/>
        <end position="39"/>
    </location>
</feature>
<keyword evidence="3" id="KW-1185">Reference proteome</keyword>
<evidence type="ECO:0000256" key="1">
    <source>
        <dbReference type="SAM" id="MobiDB-lite"/>
    </source>
</evidence>
<dbReference type="Proteomes" id="UP001497444">
    <property type="component" value="Chromosome 10"/>
</dbReference>
<name>A0ABP0VU25_9BRYO</name>
<gene>
    <name evidence="2" type="ORF">CSSPJE1EN1_LOCUS2799</name>
</gene>
<proteinExistence type="predicted"/>
<sequence length="98" mass="10285">MRTLTSSSSGESVATLALGSRPRQKGLQGCGPRGSPGVTSEIPGSVGECEGVSLHTPKATPKLGEGVPVDSRNFRDRFEGSNLNGLLRSLYQWKALEA</sequence>
<evidence type="ECO:0000313" key="2">
    <source>
        <dbReference type="EMBL" id="CAK9257321.1"/>
    </source>
</evidence>
<feature type="compositionally biased region" description="Polar residues" evidence="1">
    <location>
        <begin position="1"/>
        <end position="12"/>
    </location>
</feature>
<evidence type="ECO:0000313" key="3">
    <source>
        <dbReference type="Proteomes" id="UP001497444"/>
    </source>
</evidence>
<reference evidence="2" key="1">
    <citation type="submission" date="2024-02" db="EMBL/GenBank/DDBJ databases">
        <authorList>
            <consortium name="ELIXIR-Norway"/>
            <consortium name="Elixir Norway"/>
        </authorList>
    </citation>
    <scope>NUCLEOTIDE SEQUENCE</scope>
</reference>
<accession>A0ABP0VU25</accession>
<protein>
    <submittedName>
        <fullName evidence="2">Uncharacterized protein</fullName>
    </submittedName>
</protein>
<organism evidence="2 3">
    <name type="scientific">Sphagnum jensenii</name>
    <dbReference type="NCBI Taxonomy" id="128206"/>
    <lineage>
        <taxon>Eukaryota</taxon>
        <taxon>Viridiplantae</taxon>
        <taxon>Streptophyta</taxon>
        <taxon>Embryophyta</taxon>
        <taxon>Bryophyta</taxon>
        <taxon>Sphagnophytina</taxon>
        <taxon>Sphagnopsida</taxon>
        <taxon>Sphagnales</taxon>
        <taxon>Sphagnaceae</taxon>
        <taxon>Sphagnum</taxon>
    </lineage>
</organism>